<reference evidence="4 5" key="1">
    <citation type="submission" date="2023-08" db="EMBL/GenBank/DDBJ databases">
        <title>A Necator americanus chromosomal reference genome.</title>
        <authorList>
            <person name="Ilik V."/>
            <person name="Petrzelkova K.J."/>
            <person name="Pardy F."/>
            <person name="Fuh T."/>
            <person name="Niatou-Singa F.S."/>
            <person name="Gouil Q."/>
            <person name="Baker L."/>
            <person name="Ritchie M.E."/>
            <person name="Jex A.R."/>
            <person name="Gazzola D."/>
            <person name="Li H."/>
            <person name="Toshio Fujiwara R."/>
            <person name="Zhan B."/>
            <person name="Aroian R.V."/>
            <person name="Pafco B."/>
            <person name="Schwarz E.M."/>
        </authorList>
    </citation>
    <scope>NUCLEOTIDE SEQUENCE [LARGE SCALE GENOMIC DNA]</scope>
    <source>
        <strain evidence="4 5">Aroian</strain>
        <tissue evidence="4">Whole animal</tissue>
    </source>
</reference>
<dbReference type="InterPro" id="IPR052122">
    <property type="entry name" value="Intracell_Traff_Signaling_Reg"/>
</dbReference>
<dbReference type="Pfam" id="PF17820">
    <property type="entry name" value="PDZ_6"/>
    <property type="match status" value="1"/>
</dbReference>
<proteinExistence type="predicted"/>
<evidence type="ECO:0000313" key="4">
    <source>
        <dbReference type="EMBL" id="KAK6729544.1"/>
    </source>
</evidence>
<comment type="subcellular location">
    <subcellularLocation>
        <location evidence="1">Cytoplasm</location>
    </subcellularLocation>
</comment>
<evidence type="ECO:0000259" key="3">
    <source>
        <dbReference type="PROSITE" id="PS50106"/>
    </source>
</evidence>
<keyword evidence="5" id="KW-1185">Reference proteome</keyword>
<dbReference type="SMART" id="SM00228">
    <property type="entry name" value="PDZ"/>
    <property type="match status" value="1"/>
</dbReference>
<keyword evidence="2" id="KW-0963">Cytoplasm</keyword>
<dbReference type="Proteomes" id="UP001303046">
    <property type="component" value="Unassembled WGS sequence"/>
</dbReference>
<sequence length="312" mass="34148">MLVDLMLTLTKDLWVRYVHHPKDTLSNELPPGIVYFYFLATSQLVPTQPQVLAHRGSTVYFCIAVYSLNSAIVLELGTDSTGPLQNSSDTAGVHISHLQSELCTAPVNTQRTALLSRSSLNEPFGFALQTYVFKRGASGIRERITYIDYVRESSIAADGGVQKGDVVVAVNGIPVLTESHKGLIELMSSQLNLHLVLVYQDIARILALSVRSLQLQYILAEKYILLEQIDMEEASILNGSAGSLSTDLRRARWLSVCRSISKSLNVCRKFLGKGSKPVLCRLHGEPSVSASEIAVLEGTDQLGDGCSQVTRL</sequence>
<comment type="caution">
    <text evidence="4">The sequence shown here is derived from an EMBL/GenBank/DDBJ whole genome shotgun (WGS) entry which is preliminary data.</text>
</comment>
<dbReference type="InterPro" id="IPR036034">
    <property type="entry name" value="PDZ_sf"/>
</dbReference>
<dbReference type="Gene3D" id="2.30.42.10">
    <property type="match status" value="1"/>
</dbReference>
<dbReference type="PANTHER" id="PTHR15963">
    <property type="entry name" value="GENERAL RECEPTOR FOR PHOSPHOINOSITIDES 1-ASSOCIATED SCAFFOLD PROTEIN-RELATED"/>
    <property type="match status" value="1"/>
</dbReference>
<dbReference type="PROSITE" id="PS50106">
    <property type="entry name" value="PDZ"/>
    <property type="match status" value="1"/>
</dbReference>
<dbReference type="InterPro" id="IPR001478">
    <property type="entry name" value="PDZ"/>
</dbReference>
<evidence type="ECO:0000256" key="1">
    <source>
        <dbReference type="ARBA" id="ARBA00004496"/>
    </source>
</evidence>
<evidence type="ECO:0000313" key="5">
    <source>
        <dbReference type="Proteomes" id="UP001303046"/>
    </source>
</evidence>
<name>A0ABR1BT29_NECAM</name>
<protein>
    <recommendedName>
        <fullName evidence="3">PDZ domain-containing protein</fullName>
    </recommendedName>
</protein>
<dbReference type="EMBL" id="JAVFWL010000001">
    <property type="protein sequence ID" value="KAK6729544.1"/>
    <property type="molecule type" value="Genomic_DNA"/>
</dbReference>
<feature type="domain" description="PDZ" evidence="3">
    <location>
        <begin position="112"/>
        <end position="187"/>
    </location>
</feature>
<gene>
    <name evidence="4" type="primary">Necator_chrI.g2663</name>
    <name evidence="4" type="ORF">RB195_006535</name>
</gene>
<evidence type="ECO:0000256" key="2">
    <source>
        <dbReference type="ARBA" id="ARBA00022490"/>
    </source>
</evidence>
<accession>A0ABR1BT29</accession>
<organism evidence="4 5">
    <name type="scientific">Necator americanus</name>
    <name type="common">Human hookworm</name>
    <dbReference type="NCBI Taxonomy" id="51031"/>
    <lineage>
        <taxon>Eukaryota</taxon>
        <taxon>Metazoa</taxon>
        <taxon>Ecdysozoa</taxon>
        <taxon>Nematoda</taxon>
        <taxon>Chromadorea</taxon>
        <taxon>Rhabditida</taxon>
        <taxon>Rhabditina</taxon>
        <taxon>Rhabditomorpha</taxon>
        <taxon>Strongyloidea</taxon>
        <taxon>Ancylostomatidae</taxon>
        <taxon>Bunostominae</taxon>
        <taxon>Necator</taxon>
    </lineage>
</organism>
<dbReference type="PANTHER" id="PTHR15963:SF5">
    <property type="entry name" value="SHORT SPINDLE 6, ISOFORM A"/>
    <property type="match status" value="1"/>
</dbReference>
<dbReference type="SUPFAM" id="SSF50156">
    <property type="entry name" value="PDZ domain-like"/>
    <property type="match status" value="1"/>
</dbReference>
<dbReference type="InterPro" id="IPR041489">
    <property type="entry name" value="PDZ_6"/>
</dbReference>